<comment type="caution">
    <text evidence="1">The sequence shown here is derived from an EMBL/GenBank/DDBJ whole genome shotgun (WGS) entry which is preliminary data.</text>
</comment>
<dbReference type="AlphaFoldDB" id="A0A1Y4MRQ8"/>
<dbReference type="EMBL" id="NFKP01000001">
    <property type="protein sequence ID" value="OUP71387.1"/>
    <property type="molecule type" value="Genomic_DNA"/>
</dbReference>
<dbReference type="RefSeq" id="WP_002349535.1">
    <property type="nucleotide sequence ID" value="NZ_NFKP01000001.1"/>
</dbReference>
<protein>
    <submittedName>
        <fullName evidence="1">Uncharacterized protein</fullName>
    </submittedName>
</protein>
<evidence type="ECO:0000313" key="1">
    <source>
        <dbReference type="EMBL" id="OUP71387.1"/>
    </source>
</evidence>
<sequence>MSNITIYEDLANAIILQAVKDYRMALKSLKANSRNRAAQADKAEIERFFRSQWYSALTDVKGEMLIRSLQKEVDA</sequence>
<accession>A0A1Y4MRQ8</accession>
<organism evidence="1 2">
    <name type="scientific">Anaerotruncus colihominis</name>
    <dbReference type="NCBI Taxonomy" id="169435"/>
    <lineage>
        <taxon>Bacteria</taxon>
        <taxon>Bacillati</taxon>
        <taxon>Bacillota</taxon>
        <taxon>Clostridia</taxon>
        <taxon>Eubacteriales</taxon>
        <taxon>Oscillospiraceae</taxon>
        <taxon>Anaerotruncus</taxon>
    </lineage>
</organism>
<name>A0A1Y4MRQ8_9FIRM</name>
<reference evidence="2" key="1">
    <citation type="submission" date="2017-04" db="EMBL/GenBank/DDBJ databases">
        <title>Function of individual gut microbiota members based on whole genome sequencing of pure cultures obtained from chicken caecum.</title>
        <authorList>
            <person name="Medvecky M."/>
            <person name="Cejkova D."/>
            <person name="Polansky O."/>
            <person name="Karasova D."/>
            <person name="Kubasova T."/>
            <person name="Cizek A."/>
            <person name="Rychlik I."/>
        </authorList>
    </citation>
    <scope>NUCLEOTIDE SEQUENCE [LARGE SCALE GENOMIC DNA]</scope>
    <source>
        <strain evidence="2">An175</strain>
    </source>
</reference>
<dbReference type="Proteomes" id="UP000196386">
    <property type="component" value="Unassembled WGS sequence"/>
</dbReference>
<proteinExistence type="predicted"/>
<gene>
    <name evidence="1" type="ORF">B5F11_00395</name>
</gene>
<evidence type="ECO:0000313" key="2">
    <source>
        <dbReference type="Proteomes" id="UP000196386"/>
    </source>
</evidence>